<dbReference type="Proteomes" id="UP001596083">
    <property type="component" value="Unassembled WGS sequence"/>
</dbReference>
<evidence type="ECO:0000313" key="1">
    <source>
        <dbReference type="EMBL" id="MFC5720473.1"/>
    </source>
</evidence>
<dbReference type="EMBL" id="JBHSPB010000005">
    <property type="protein sequence ID" value="MFC5720473.1"/>
    <property type="molecule type" value="Genomic_DNA"/>
</dbReference>
<organism evidence="1 2">
    <name type="scientific">Streptomyces gamaensis</name>
    <dbReference type="NCBI Taxonomy" id="1763542"/>
    <lineage>
        <taxon>Bacteria</taxon>
        <taxon>Bacillati</taxon>
        <taxon>Actinomycetota</taxon>
        <taxon>Actinomycetes</taxon>
        <taxon>Kitasatosporales</taxon>
        <taxon>Streptomycetaceae</taxon>
        <taxon>Streptomyces</taxon>
    </lineage>
</organism>
<protein>
    <submittedName>
        <fullName evidence="1">Uncharacterized protein</fullName>
    </submittedName>
</protein>
<evidence type="ECO:0000313" key="2">
    <source>
        <dbReference type="Proteomes" id="UP001596083"/>
    </source>
</evidence>
<reference evidence="2" key="1">
    <citation type="journal article" date="2019" name="Int. J. Syst. Evol. Microbiol.">
        <title>The Global Catalogue of Microorganisms (GCM) 10K type strain sequencing project: providing services to taxonomists for standard genome sequencing and annotation.</title>
        <authorList>
            <consortium name="The Broad Institute Genomics Platform"/>
            <consortium name="The Broad Institute Genome Sequencing Center for Infectious Disease"/>
            <person name="Wu L."/>
            <person name="Ma J."/>
        </authorList>
    </citation>
    <scope>NUCLEOTIDE SEQUENCE [LARGE SCALE GENOMIC DNA]</scope>
    <source>
        <strain evidence="2">CGMCC 4.7304</strain>
    </source>
</reference>
<accession>A0ABW0YYI4</accession>
<proteinExistence type="predicted"/>
<name>A0ABW0YYI4_9ACTN</name>
<gene>
    <name evidence="1" type="ORF">ACFP1Z_09905</name>
</gene>
<comment type="caution">
    <text evidence="1">The sequence shown here is derived from an EMBL/GenBank/DDBJ whole genome shotgun (WGS) entry which is preliminary data.</text>
</comment>
<keyword evidence="2" id="KW-1185">Reference proteome</keyword>
<dbReference type="RefSeq" id="WP_390315620.1">
    <property type="nucleotide sequence ID" value="NZ_JBHSPB010000005.1"/>
</dbReference>
<sequence>MLPEITEHVCTNCGAEVNGIFGRWSCTRCRTNSPYVEPPAAYARQLDNGTSPRRDPLPHHLCGEIRCVCPRLAGRRR</sequence>